<dbReference type="Pfam" id="PF04542">
    <property type="entry name" value="Sigma70_r2"/>
    <property type="match status" value="1"/>
</dbReference>
<dbReference type="AlphaFoldDB" id="A0A1T5NNU2"/>
<evidence type="ECO:0000313" key="7">
    <source>
        <dbReference type="EMBL" id="SKD02026.1"/>
    </source>
</evidence>
<sequence length="195" mass="23074">MSYNSDNERELLRQVAAGDEYAYRVLFDRYSDRMYMNALHFTKSAELAQDLTQEIFIRIWMNRQKLAEVDRFDAWLFTVARNVIRNELKKKILPVENSEFLNAYFRDNNLTPQERVEYKELETAVHQAIENLPPQMQTVFLLSRQEGLTHEEIARRMNISVVSSKTYMVRCLLAIRKHLGKNAGKLGIVIFFLYK</sequence>
<dbReference type="GO" id="GO:0006352">
    <property type="term" value="P:DNA-templated transcription initiation"/>
    <property type="evidence" value="ECO:0007669"/>
    <property type="project" value="InterPro"/>
</dbReference>
<dbReference type="STRING" id="393003.SAMN05660461_2386"/>
<evidence type="ECO:0000256" key="4">
    <source>
        <dbReference type="ARBA" id="ARBA00023163"/>
    </source>
</evidence>
<evidence type="ECO:0000259" key="6">
    <source>
        <dbReference type="Pfam" id="PF08281"/>
    </source>
</evidence>
<dbReference type="InterPro" id="IPR039425">
    <property type="entry name" value="RNA_pol_sigma-70-like"/>
</dbReference>
<organism evidence="7 8">
    <name type="scientific">Chitinophaga ginsengisegetis</name>
    <dbReference type="NCBI Taxonomy" id="393003"/>
    <lineage>
        <taxon>Bacteria</taxon>
        <taxon>Pseudomonadati</taxon>
        <taxon>Bacteroidota</taxon>
        <taxon>Chitinophagia</taxon>
        <taxon>Chitinophagales</taxon>
        <taxon>Chitinophagaceae</taxon>
        <taxon>Chitinophaga</taxon>
    </lineage>
</organism>
<dbReference type="CDD" id="cd06171">
    <property type="entry name" value="Sigma70_r4"/>
    <property type="match status" value="1"/>
</dbReference>
<dbReference type="SUPFAM" id="SSF88659">
    <property type="entry name" value="Sigma3 and sigma4 domains of RNA polymerase sigma factors"/>
    <property type="match status" value="1"/>
</dbReference>
<accession>A0A1T5NNU2</accession>
<keyword evidence="8" id="KW-1185">Reference proteome</keyword>
<dbReference type="InterPro" id="IPR013249">
    <property type="entry name" value="RNA_pol_sigma70_r4_t2"/>
</dbReference>
<name>A0A1T5NNU2_9BACT</name>
<dbReference type="SUPFAM" id="SSF88946">
    <property type="entry name" value="Sigma2 domain of RNA polymerase sigma factors"/>
    <property type="match status" value="1"/>
</dbReference>
<dbReference type="RefSeq" id="WP_079469568.1">
    <property type="nucleotide sequence ID" value="NZ_FUZZ01000001.1"/>
</dbReference>
<proteinExistence type="inferred from homology"/>
<keyword evidence="2" id="KW-0805">Transcription regulation</keyword>
<dbReference type="GO" id="GO:0016987">
    <property type="term" value="F:sigma factor activity"/>
    <property type="evidence" value="ECO:0007669"/>
    <property type="project" value="UniProtKB-KW"/>
</dbReference>
<evidence type="ECO:0000256" key="2">
    <source>
        <dbReference type="ARBA" id="ARBA00023015"/>
    </source>
</evidence>
<dbReference type="InterPro" id="IPR013325">
    <property type="entry name" value="RNA_pol_sigma_r2"/>
</dbReference>
<evidence type="ECO:0000256" key="3">
    <source>
        <dbReference type="ARBA" id="ARBA00023082"/>
    </source>
</evidence>
<dbReference type="PANTHER" id="PTHR43133:SF46">
    <property type="entry name" value="RNA POLYMERASE SIGMA-70 FACTOR ECF SUBFAMILY"/>
    <property type="match status" value="1"/>
</dbReference>
<comment type="similarity">
    <text evidence="1">Belongs to the sigma-70 factor family. ECF subfamily.</text>
</comment>
<protein>
    <submittedName>
        <fullName evidence="7">RNA polymerase sigma-70 factor, ECF subfamily</fullName>
    </submittedName>
</protein>
<feature type="domain" description="RNA polymerase sigma-70 region 2" evidence="5">
    <location>
        <begin position="26"/>
        <end position="91"/>
    </location>
</feature>
<dbReference type="InterPro" id="IPR036388">
    <property type="entry name" value="WH-like_DNA-bd_sf"/>
</dbReference>
<dbReference type="GO" id="GO:0003677">
    <property type="term" value="F:DNA binding"/>
    <property type="evidence" value="ECO:0007669"/>
    <property type="project" value="InterPro"/>
</dbReference>
<keyword evidence="4" id="KW-0804">Transcription</keyword>
<evidence type="ECO:0000256" key="1">
    <source>
        <dbReference type="ARBA" id="ARBA00010641"/>
    </source>
</evidence>
<dbReference type="Gene3D" id="1.10.1740.10">
    <property type="match status" value="1"/>
</dbReference>
<dbReference type="Pfam" id="PF08281">
    <property type="entry name" value="Sigma70_r4_2"/>
    <property type="match status" value="1"/>
</dbReference>
<dbReference type="Proteomes" id="UP000190166">
    <property type="component" value="Unassembled WGS sequence"/>
</dbReference>
<dbReference type="NCBIfam" id="TIGR02937">
    <property type="entry name" value="sigma70-ECF"/>
    <property type="match status" value="1"/>
</dbReference>
<dbReference type="Gene3D" id="1.10.10.10">
    <property type="entry name" value="Winged helix-like DNA-binding domain superfamily/Winged helix DNA-binding domain"/>
    <property type="match status" value="1"/>
</dbReference>
<dbReference type="PANTHER" id="PTHR43133">
    <property type="entry name" value="RNA POLYMERASE ECF-TYPE SIGMA FACTO"/>
    <property type="match status" value="1"/>
</dbReference>
<keyword evidence="3" id="KW-0731">Sigma factor</keyword>
<feature type="domain" description="RNA polymerase sigma factor 70 region 4 type 2" evidence="6">
    <location>
        <begin position="124"/>
        <end position="170"/>
    </location>
</feature>
<dbReference type="InterPro" id="IPR013324">
    <property type="entry name" value="RNA_pol_sigma_r3/r4-like"/>
</dbReference>
<dbReference type="InterPro" id="IPR007627">
    <property type="entry name" value="RNA_pol_sigma70_r2"/>
</dbReference>
<dbReference type="EMBL" id="FUZZ01000001">
    <property type="protein sequence ID" value="SKD02026.1"/>
    <property type="molecule type" value="Genomic_DNA"/>
</dbReference>
<gene>
    <name evidence="7" type="ORF">SAMN05660461_2386</name>
</gene>
<reference evidence="7 8" key="1">
    <citation type="submission" date="2017-02" db="EMBL/GenBank/DDBJ databases">
        <authorList>
            <person name="Peterson S.W."/>
        </authorList>
    </citation>
    <scope>NUCLEOTIDE SEQUENCE [LARGE SCALE GENOMIC DNA]</scope>
    <source>
        <strain evidence="7 8">DSM 18108</strain>
    </source>
</reference>
<evidence type="ECO:0000259" key="5">
    <source>
        <dbReference type="Pfam" id="PF04542"/>
    </source>
</evidence>
<dbReference type="InterPro" id="IPR014284">
    <property type="entry name" value="RNA_pol_sigma-70_dom"/>
</dbReference>
<evidence type="ECO:0000313" key="8">
    <source>
        <dbReference type="Proteomes" id="UP000190166"/>
    </source>
</evidence>